<evidence type="ECO:0000313" key="3">
    <source>
        <dbReference type="Proteomes" id="UP001157069"/>
    </source>
</evidence>
<sequence length="120" mass="13035">MRDARRVQPRDRLHDGAQHGDDLAGIPLLAFGEQGRQARTDAMVAQHGGAHPIIDDIHERDDSGTPSSIQCDGLGAHHAGPDRVERPHEHGGPRSFALQPHEPTLAVRVASERTDDADPR</sequence>
<feature type="region of interest" description="Disordered" evidence="1">
    <location>
        <begin position="1"/>
        <end position="23"/>
    </location>
</feature>
<feature type="compositionally biased region" description="Basic and acidic residues" evidence="1">
    <location>
        <begin position="53"/>
        <end position="63"/>
    </location>
</feature>
<evidence type="ECO:0000313" key="2">
    <source>
        <dbReference type="EMBL" id="GMA92401.1"/>
    </source>
</evidence>
<comment type="caution">
    <text evidence="2">The sequence shown here is derived from an EMBL/GenBank/DDBJ whole genome shotgun (WGS) entry which is preliminary data.</text>
</comment>
<organism evidence="2 3">
    <name type="scientific">Homoserinibacter gongjuensis</name>
    <dbReference type="NCBI Taxonomy" id="1162968"/>
    <lineage>
        <taxon>Bacteria</taxon>
        <taxon>Bacillati</taxon>
        <taxon>Actinomycetota</taxon>
        <taxon>Actinomycetes</taxon>
        <taxon>Micrococcales</taxon>
        <taxon>Microbacteriaceae</taxon>
        <taxon>Homoserinibacter</taxon>
    </lineage>
</organism>
<gene>
    <name evidence="2" type="ORF">GCM10025869_29300</name>
</gene>
<accession>A0ABQ6JY18</accession>
<evidence type="ECO:0000256" key="1">
    <source>
        <dbReference type="SAM" id="MobiDB-lite"/>
    </source>
</evidence>
<protein>
    <submittedName>
        <fullName evidence="2">Uncharacterized protein</fullName>
    </submittedName>
</protein>
<dbReference type="Proteomes" id="UP001157069">
    <property type="component" value="Unassembled WGS sequence"/>
</dbReference>
<reference evidence="3" key="1">
    <citation type="journal article" date="2019" name="Int. J. Syst. Evol. Microbiol.">
        <title>The Global Catalogue of Microorganisms (GCM) 10K type strain sequencing project: providing services to taxonomists for standard genome sequencing and annotation.</title>
        <authorList>
            <consortium name="The Broad Institute Genomics Platform"/>
            <consortium name="The Broad Institute Genome Sequencing Center for Infectious Disease"/>
            <person name="Wu L."/>
            <person name="Ma J."/>
        </authorList>
    </citation>
    <scope>NUCLEOTIDE SEQUENCE [LARGE SCALE GENOMIC DNA]</scope>
    <source>
        <strain evidence="3">NBRC 108755</strain>
    </source>
</reference>
<feature type="compositionally biased region" description="Basic and acidic residues" evidence="1">
    <location>
        <begin position="1"/>
        <end position="22"/>
    </location>
</feature>
<name>A0ABQ6JY18_9MICO</name>
<keyword evidence="3" id="KW-1185">Reference proteome</keyword>
<feature type="compositionally biased region" description="Basic and acidic residues" evidence="1">
    <location>
        <begin position="110"/>
        <end position="120"/>
    </location>
</feature>
<dbReference type="RefSeq" id="WP_284301133.1">
    <property type="nucleotide sequence ID" value="NZ_BSVA01000001.1"/>
</dbReference>
<dbReference type="EMBL" id="BSVA01000001">
    <property type="protein sequence ID" value="GMA92401.1"/>
    <property type="molecule type" value="Genomic_DNA"/>
</dbReference>
<proteinExistence type="predicted"/>
<feature type="region of interest" description="Disordered" evidence="1">
    <location>
        <begin position="47"/>
        <end position="120"/>
    </location>
</feature>
<feature type="compositionally biased region" description="Basic and acidic residues" evidence="1">
    <location>
        <begin position="79"/>
        <end position="92"/>
    </location>
</feature>